<dbReference type="AlphaFoldDB" id="T1KL85"/>
<reference evidence="2" key="1">
    <citation type="submission" date="2011-08" db="EMBL/GenBank/DDBJ databases">
        <authorList>
            <person name="Rombauts S."/>
        </authorList>
    </citation>
    <scope>NUCLEOTIDE SEQUENCE</scope>
    <source>
        <strain evidence="2">London</strain>
    </source>
</reference>
<dbReference type="HOGENOM" id="CLU_3261152_0_0_1"/>
<dbReference type="Proteomes" id="UP000015104">
    <property type="component" value="Unassembled WGS sequence"/>
</dbReference>
<keyword evidence="2" id="KW-1185">Reference proteome</keyword>
<name>T1KL85_TETUR</name>
<accession>T1KL85</accession>
<protein>
    <submittedName>
        <fullName evidence="1">Uncharacterized protein</fullName>
    </submittedName>
</protein>
<proteinExistence type="predicted"/>
<reference evidence="1" key="2">
    <citation type="submission" date="2015-06" db="UniProtKB">
        <authorList>
            <consortium name="EnsemblMetazoa"/>
        </authorList>
    </citation>
    <scope>IDENTIFICATION</scope>
</reference>
<sequence length="42" mass="4816">MQKEFPAFLEKFPGKLSNEQSYVLFKFIDPCYLSTGKGLIIS</sequence>
<evidence type="ECO:0000313" key="1">
    <source>
        <dbReference type="EnsemblMetazoa" id="tetur14g01550.1"/>
    </source>
</evidence>
<dbReference type="EMBL" id="CAEY01000210">
    <property type="status" value="NOT_ANNOTATED_CDS"/>
    <property type="molecule type" value="Genomic_DNA"/>
</dbReference>
<organism evidence="1 2">
    <name type="scientific">Tetranychus urticae</name>
    <name type="common">Two-spotted spider mite</name>
    <dbReference type="NCBI Taxonomy" id="32264"/>
    <lineage>
        <taxon>Eukaryota</taxon>
        <taxon>Metazoa</taxon>
        <taxon>Ecdysozoa</taxon>
        <taxon>Arthropoda</taxon>
        <taxon>Chelicerata</taxon>
        <taxon>Arachnida</taxon>
        <taxon>Acari</taxon>
        <taxon>Acariformes</taxon>
        <taxon>Trombidiformes</taxon>
        <taxon>Prostigmata</taxon>
        <taxon>Eleutherengona</taxon>
        <taxon>Raphignathae</taxon>
        <taxon>Tetranychoidea</taxon>
        <taxon>Tetranychidae</taxon>
        <taxon>Tetranychus</taxon>
    </lineage>
</organism>
<dbReference type="EnsemblMetazoa" id="tetur14g01550.1">
    <property type="protein sequence ID" value="tetur14g01550.1"/>
    <property type="gene ID" value="tetur14g01550"/>
</dbReference>
<evidence type="ECO:0000313" key="2">
    <source>
        <dbReference type="Proteomes" id="UP000015104"/>
    </source>
</evidence>